<evidence type="ECO:0000256" key="1">
    <source>
        <dbReference type="ARBA" id="ARBA00022603"/>
    </source>
</evidence>
<evidence type="ECO:0000256" key="2">
    <source>
        <dbReference type="ARBA" id="ARBA00022679"/>
    </source>
</evidence>
<accession>A0A9C9ENF4</accession>
<name>A0A9C9ENF4_UNCW3</name>
<proteinExistence type="predicted"/>
<keyword evidence="1 3" id="KW-0489">Methyltransferase</keyword>
<dbReference type="EC" id="2.1.1.171" evidence="3"/>
<dbReference type="SUPFAM" id="SSF53335">
    <property type="entry name" value="S-adenosyl-L-methionine-dependent methyltransferases"/>
    <property type="match status" value="1"/>
</dbReference>
<dbReference type="InterPro" id="IPR029063">
    <property type="entry name" value="SAM-dependent_MTases_sf"/>
</dbReference>
<dbReference type="Gene3D" id="3.40.50.150">
    <property type="entry name" value="Vaccinia Virus protein VP39"/>
    <property type="match status" value="1"/>
</dbReference>
<evidence type="ECO:0000313" key="4">
    <source>
        <dbReference type="Proteomes" id="UP000885826"/>
    </source>
</evidence>
<dbReference type="InterPro" id="IPR002052">
    <property type="entry name" value="DNA_methylase_N6_adenine_CS"/>
</dbReference>
<comment type="caution">
    <text evidence="3">The sequence shown here is derived from an EMBL/GenBank/DDBJ whole genome shotgun (WGS) entry which is preliminary data.</text>
</comment>
<gene>
    <name evidence="3" type="primary">rsmD</name>
    <name evidence="3" type="ORF">ENI34_05380</name>
</gene>
<protein>
    <submittedName>
        <fullName evidence="3">16S rRNA (Guanine(966)-N(2))-methyltransferase RsmD</fullName>
        <ecNumber evidence="3">2.1.1.171</ecNumber>
    </submittedName>
</protein>
<dbReference type="AlphaFoldDB" id="A0A9C9ENF4"/>
<dbReference type="PIRSF" id="PIRSF004553">
    <property type="entry name" value="CHP00095"/>
    <property type="match status" value="1"/>
</dbReference>
<organism evidence="3 4">
    <name type="scientific">candidate division WOR-3 bacterium</name>
    <dbReference type="NCBI Taxonomy" id="2052148"/>
    <lineage>
        <taxon>Bacteria</taxon>
        <taxon>Bacteria division WOR-3</taxon>
    </lineage>
</organism>
<sequence length="185" mass="21075">MKIVGGLKKGRTLKAAKKGFRPTRALVREAIFNIIQNKIPESEVLDIFAGSGALGLEALSRGAKTCIFIERQPKTLIKNINTLSLKKNTKIIGKDFRAALRKIREKKFDVIFLDPPYRKKYLETTLNLIVKYTLLKTEGVIVAEHSSDEEIIFPEQLSILKRRHYGNTAVTFFEKQVDKEKINTE</sequence>
<dbReference type="PANTHER" id="PTHR43542">
    <property type="entry name" value="METHYLTRANSFERASE"/>
    <property type="match status" value="1"/>
</dbReference>
<dbReference type="GO" id="GO:0003676">
    <property type="term" value="F:nucleic acid binding"/>
    <property type="evidence" value="ECO:0007669"/>
    <property type="project" value="InterPro"/>
</dbReference>
<dbReference type="Proteomes" id="UP000885826">
    <property type="component" value="Unassembled WGS sequence"/>
</dbReference>
<reference evidence="3" key="1">
    <citation type="journal article" date="2020" name="mSystems">
        <title>Genome- and Community-Level Interaction Insights into Carbon Utilization and Element Cycling Functions of Hydrothermarchaeota in Hydrothermal Sediment.</title>
        <authorList>
            <person name="Zhou Z."/>
            <person name="Liu Y."/>
            <person name="Xu W."/>
            <person name="Pan J."/>
            <person name="Luo Z.H."/>
            <person name="Li M."/>
        </authorList>
    </citation>
    <scope>NUCLEOTIDE SEQUENCE</scope>
    <source>
        <strain evidence="3">HyVt-388</strain>
    </source>
</reference>
<dbReference type="PANTHER" id="PTHR43542:SF1">
    <property type="entry name" value="METHYLTRANSFERASE"/>
    <property type="match status" value="1"/>
</dbReference>
<dbReference type="Pfam" id="PF03602">
    <property type="entry name" value="Cons_hypoth95"/>
    <property type="match status" value="1"/>
</dbReference>
<dbReference type="EMBL" id="DRIG01000059">
    <property type="protein sequence ID" value="HEC78561.1"/>
    <property type="molecule type" value="Genomic_DNA"/>
</dbReference>
<dbReference type="PROSITE" id="PS00092">
    <property type="entry name" value="N6_MTASE"/>
    <property type="match status" value="1"/>
</dbReference>
<keyword evidence="2 3" id="KW-0808">Transferase</keyword>
<dbReference type="CDD" id="cd02440">
    <property type="entry name" value="AdoMet_MTases"/>
    <property type="match status" value="1"/>
</dbReference>
<evidence type="ECO:0000313" key="3">
    <source>
        <dbReference type="EMBL" id="HEC78561.1"/>
    </source>
</evidence>
<dbReference type="InterPro" id="IPR004398">
    <property type="entry name" value="RNA_MeTrfase_RsmD"/>
</dbReference>
<dbReference type="GO" id="GO:0052913">
    <property type="term" value="F:16S rRNA (guanine(966)-N(2))-methyltransferase activity"/>
    <property type="evidence" value="ECO:0007669"/>
    <property type="project" value="UniProtKB-EC"/>
</dbReference>
<dbReference type="NCBIfam" id="TIGR00095">
    <property type="entry name" value="16S rRNA (guanine(966)-N(2))-methyltransferase RsmD"/>
    <property type="match status" value="1"/>
</dbReference>